<dbReference type="SUPFAM" id="SSF52743">
    <property type="entry name" value="Subtilisin-like"/>
    <property type="match status" value="1"/>
</dbReference>
<gene>
    <name evidence="4" type="ORF">GIB67_010339</name>
</gene>
<dbReference type="InterPro" id="IPR045051">
    <property type="entry name" value="SBT"/>
</dbReference>
<dbReference type="GO" id="GO:0006508">
    <property type="term" value="P:proteolysis"/>
    <property type="evidence" value="ECO:0007669"/>
    <property type="project" value="InterPro"/>
</dbReference>
<dbReference type="PANTHER" id="PTHR10795">
    <property type="entry name" value="PROPROTEIN CONVERTASE SUBTILISIN/KEXIN"/>
    <property type="match status" value="1"/>
</dbReference>
<evidence type="ECO:0000259" key="3">
    <source>
        <dbReference type="Pfam" id="PF00082"/>
    </source>
</evidence>
<reference evidence="4 5" key="1">
    <citation type="journal article" date="2020" name="IScience">
        <title>Genome Sequencing of the Endangered Kingdonia uniflora (Circaeasteraceae, Ranunculales) Reveals Potential Mechanisms of Evolutionary Specialization.</title>
        <authorList>
            <person name="Sun Y."/>
            <person name="Deng T."/>
            <person name="Zhang A."/>
            <person name="Moore M.J."/>
            <person name="Landis J.B."/>
            <person name="Lin N."/>
            <person name="Zhang H."/>
            <person name="Zhang X."/>
            <person name="Huang J."/>
            <person name="Zhang X."/>
            <person name="Sun H."/>
            <person name="Wang H."/>
        </authorList>
    </citation>
    <scope>NUCLEOTIDE SEQUENCE [LARGE SCALE GENOMIC DNA]</scope>
    <source>
        <strain evidence="4">TB1705</strain>
        <tissue evidence="4">Leaf</tissue>
    </source>
</reference>
<accession>A0A7J7MA55</accession>
<keyword evidence="5" id="KW-1185">Reference proteome</keyword>
<dbReference type="EMBL" id="JACGCM010001659">
    <property type="protein sequence ID" value="KAF6151765.1"/>
    <property type="molecule type" value="Genomic_DNA"/>
</dbReference>
<sequence length="177" mass="18851">MRATMAPPTTTVLTLRNATTISITLCTAPDENRDVHIVYMGGLPKAKLTYQEREKLANMEGALAELLGFHGVQGKANLTSRDTIGHDSHTVSTVAGNLVNGTNFLGLAKGKLKGAVPTARIVVYEGCWEEGCEDSDILVVFDHTISDGVDIISLSLWGDSALDYSADAIAIGVFNVM</sequence>
<evidence type="ECO:0000256" key="1">
    <source>
        <dbReference type="ARBA" id="ARBA00011073"/>
    </source>
</evidence>
<evidence type="ECO:0000313" key="4">
    <source>
        <dbReference type="EMBL" id="KAF6151765.1"/>
    </source>
</evidence>
<dbReference type="Pfam" id="PF00082">
    <property type="entry name" value="Peptidase_S8"/>
    <property type="match status" value="1"/>
</dbReference>
<comment type="similarity">
    <text evidence="1">Belongs to the peptidase S8 family.</text>
</comment>
<comment type="caution">
    <text evidence="4">The sequence shown here is derived from an EMBL/GenBank/DDBJ whole genome shotgun (WGS) entry which is preliminary data.</text>
</comment>
<proteinExistence type="inferred from homology"/>
<feature type="domain" description="Peptidase S8/S53" evidence="3">
    <location>
        <begin position="81"/>
        <end position="158"/>
    </location>
</feature>
<dbReference type="InterPro" id="IPR000209">
    <property type="entry name" value="Peptidase_S8/S53_dom"/>
</dbReference>
<name>A0A7J7MA55_9MAGN</name>
<dbReference type="GO" id="GO:0004252">
    <property type="term" value="F:serine-type endopeptidase activity"/>
    <property type="evidence" value="ECO:0007669"/>
    <property type="project" value="InterPro"/>
</dbReference>
<organism evidence="4 5">
    <name type="scientific">Kingdonia uniflora</name>
    <dbReference type="NCBI Taxonomy" id="39325"/>
    <lineage>
        <taxon>Eukaryota</taxon>
        <taxon>Viridiplantae</taxon>
        <taxon>Streptophyta</taxon>
        <taxon>Embryophyta</taxon>
        <taxon>Tracheophyta</taxon>
        <taxon>Spermatophyta</taxon>
        <taxon>Magnoliopsida</taxon>
        <taxon>Ranunculales</taxon>
        <taxon>Circaeasteraceae</taxon>
        <taxon>Kingdonia</taxon>
    </lineage>
</organism>
<keyword evidence="2" id="KW-0732">Signal</keyword>
<protein>
    <recommendedName>
        <fullName evidence="3">Peptidase S8/S53 domain-containing protein</fullName>
    </recommendedName>
</protein>
<dbReference type="OrthoDB" id="4803627at2759"/>
<dbReference type="AlphaFoldDB" id="A0A7J7MA55"/>
<evidence type="ECO:0000256" key="2">
    <source>
        <dbReference type="ARBA" id="ARBA00022729"/>
    </source>
</evidence>
<dbReference type="Gene3D" id="3.40.50.200">
    <property type="entry name" value="Peptidase S8/S53 domain"/>
    <property type="match status" value="1"/>
</dbReference>
<dbReference type="InterPro" id="IPR036852">
    <property type="entry name" value="Peptidase_S8/S53_dom_sf"/>
</dbReference>
<evidence type="ECO:0000313" key="5">
    <source>
        <dbReference type="Proteomes" id="UP000541444"/>
    </source>
</evidence>
<dbReference type="Proteomes" id="UP000541444">
    <property type="component" value="Unassembled WGS sequence"/>
</dbReference>